<dbReference type="AlphaFoldDB" id="A0A8H8QLP3"/>
<evidence type="ECO:0000313" key="2">
    <source>
        <dbReference type="EMBL" id="SYW77046.1"/>
    </source>
</evidence>
<sequence length="433" mass="45990">MATAACKTCTATAPVTIALLAEQQLDNQASTLSDIATSLQHLLTSSRKPKPRPPQPPSSQPVAATLTFAMLPAANTAGSVLGAPLPGESDMDHIFSWLLQEVIQQVIDDALPPQDLGRLRNPDSLLVSPAGPPPGVAASLGVSARATSTCRPAGGVPSSFYLGHPFHSAKHRLSALQSHHMDLGLDTSGFSCSCLEHALHGYKRLHGVGHSGTKLPITLPLLHQVLLAVGKMADLFPQDHLILQVAFALAFACFLHSGKLVWDHGTNCTTILTVSSIRWASDHVVLTLPASKTDPFWQGVHVVAPEVGSVKCPVTHLWHFSHGCPPLALLFGLDPLPWSTFVTILRRTIQACGLLASQYAGHSFCHGAATWASQHGASTADIQSLSWWSSNCYFHYIDRSAQECCALVASALFSICDGPLVPSGPAWRDPGLA</sequence>
<dbReference type="GO" id="GO:0003677">
    <property type="term" value="F:DNA binding"/>
    <property type="evidence" value="ECO:0007669"/>
    <property type="project" value="InterPro"/>
</dbReference>
<dbReference type="InterPro" id="IPR011010">
    <property type="entry name" value="DNA_brk_join_enz"/>
</dbReference>
<dbReference type="GO" id="GO:0006310">
    <property type="term" value="P:DNA recombination"/>
    <property type="evidence" value="ECO:0007669"/>
    <property type="project" value="UniProtKB-KW"/>
</dbReference>
<dbReference type="PANTHER" id="PTHR34605">
    <property type="entry name" value="PHAGE_INTEGRASE DOMAIN-CONTAINING PROTEIN"/>
    <property type="match status" value="1"/>
</dbReference>
<dbReference type="EMBL" id="ULHB01000022">
    <property type="protein sequence ID" value="SYW77046.1"/>
    <property type="molecule type" value="Genomic_DNA"/>
</dbReference>
<keyword evidence="1" id="KW-0233">DNA recombination</keyword>
<comment type="caution">
    <text evidence="2">The sequence shown here is derived from an EMBL/GenBank/DDBJ whole genome shotgun (WGS) entry which is preliminary data.</text>
</comment>
<dbReference type="Proteomes" id="UP000658997">
    <property type="component" value="Unassembled WGS sequence"/>
</dbReference>
<gene>
    <name evidence="2" type="ORF">UBRO2_01669</name>
</gene>
<accession>A0A8H8QLP3</accession>
<dbReference type="PANTHER" id="PTHR34605:SF3">
    <property type="entry name" value="P CELL-TYPE AGGLUTINATION PROTEIN MAP4-LIKE-RELATED"/>
    <property type="match status" value="1"/>
</dbReference>
<evidence type="ECO:0000313" key="3">
    <source>
        <dbReference type="Proteomes" id="UP000658997"/>
    </source>
</evidence>
<protein>
    <submittedName>
        <fullName evidence="2">Uncharacterized protein</fullName>
    </submittedName>
</protein>
<dbReference type="InterPro" id="IPR052925">
    <property type="entry name" value="Phage_Integrase-like_Recomb"/>
</dbReference>
<name>A0A8H8QLP3_9BASI</name>
<proteinExistence type="predicted"/>
<keyword evidence="3" id="KW-1185">Reference proteome</keyword>
<dbReference type="GO" id="GO:0015074">
    <property type="term" value="P:DNA integration"/>
    <property type="evidence" value="ECO:0007669"/>
    <property type="project" value="InterPro"/>
</dbReference>
<evidence type="ECO:0000256" key="1">
    <source>
        <dbReference type="ARBA" id="ARBA00023172"/>
    </source>
</evidence>
<dbReference type="Gene3D" id="1.10.443.10">
    <property type="entry name" value="Intergrase catalytic core"/>
    <property type="match status" value="1"/>
</dbReference>
<reference evidence="2" key="1">
    <citation type="submission" date="2018-08" db="EMBL/GenBank/DDBJ databases">
        <authorList>
            <person name="Guldener U."/>
        </authorList>
    </citation>
    <scope>NUCLEOTIDE SEQUENCE</scope>
    <source>
        <strain evidence="2">UB2</strain>
    </source>
</reference>
<organism evidence="2 3">
    <name type="scientific">Ustilago bromivora</name>
    <dbReference type="NCBI Taxonomy" id="307758"/>
    <lineage>
        <taxon>Eukaryota</taxon>
        <taxon>Fungi</taxon>
        <taxon>Dikarya</taxon>
        <taxon>Basidiomycota</taxon>
        <taxon>Ustilaginomycotina</taxon>
        <taxon>Ustilaginomycetes</taxon>
        <taxon>Ustilaginales</taxon>
        <taxon>Ustilaginaceae</taxon>
        <taxon>Ustilago</taxon>
    </lineage>
</organism>
<dbReference type="SUPFAM" id="SSF56349">
    <property type="entry name" value="DNA breaking-rejoining enzymes"/>
    <property type="match status" value="1"/>
</dbReference>
<dbReference type="InterPro" id="IPR013762">
    <property type="entry name" value="Integrase-like_cat_sf"/>
</dbReference>